<reference evidence="1 2" key="2">
    <citation type="journal article" date="2022" name="Mol. Ecol. Resour.">
        <title>The genomes of chicory, endive, great burdock and yacon provide insights into Asteraceae paleo-polyploidization history and plant inulin production.</title>
        <authorList>
            <person name="Fan W."/>
            <person name="Wang S."/>
            <person name="Wang H."/>
            <person name="Wang A."/>
            <person name="Jiang F."/>
            <person name="Liu H."/>
            <person name="Zhao H."/>
            <person name="Xu D."/>
            <person name="Zhang Y."/>
        </authorList>
    </citation>
    <scope>NUCLEOTIDE SEQUENCE [LARGE SCALE GENOMIC DNA]</scope>
    <source>
        <strain evidence="2">cv. Niubang</strain>
    </source>
</reference>
<accession>A0ACB8ZV59</accession>
<organism evidence="1 2">
    <name type="scientific">Arctium lappa</name>
    <name type="common">Greater burdock</name>
    <name type="synonym">Lappa major</name>
    <dbReference type="NCBI Taxonomy" id="4217"/>
    <lineage>
        <taxon>Eukaryota</taxon>
        <taxon>Viridiplantae</taxon>
        <taxon>Streptophyta</taxon>
        <taxon>Embryophyta</taxon>
        <taxon>Tracheophyta</taxon>
        <taxon>Spermatophyta</taxon>
        <taxon>Magnoliopsida</taxon>
        <taxon>eudicotyledons</taxon>
        <taxon>Gunneridae</taxon>
        <taxon>Pentapetalae</taxon>
        <taxon>asterids</taxon>
        <taxon>campanulids</taxon>
        <taxon>Asterales</taxon>
        <taxon>Asteraceae</taxon>
        <taxon>Carduoideae</taxon>
        <taxon>Cardueae</taxon>
        <taxon>Arctiinae</taxon>
        <taxon>Arctium</taxon>
    </lineage>
</organism>
<evidence type="ECO:0000313" key="1">
    <source>
        <dbReference type="EMBL" id="KAI3701879.1"/>
    </source>
</evidence>
<gene>
    <name evidence="1" type="ORF">L6452_27306</name>
</gene>
<proteinExistence type="predicted"/>
<name>A0ACB8ZV59_ARCLA</name>
<evidence type="ECO:0000313" key="2">
    <source>
        <dbReference type="Proteomes" id="UP001055879"/>
    </source>
</evidence>
<dbReference type="Proteomes" id="UP001055879">
    <property type="component" value="Linkage Group LG09"/>
</dbReference>
<comment type="caution">
    <text evidence="1">The sequence shown here is derived from an EMBL/GenBank/DDBJ whole genome shotgun (WGS) entry which is preliminary data.</text>
</comment>
<keyword evidence="2" id="KW-1185">Reference proteome</keyword>
<dbReference type="EMBL" id="CM042055">
    <property type="protein sequence ID" value="KAI3701879.1"/>
    <property type="molecule type" value="Genomic_DNA"/>
</dbReference>
<sequence length="407" mass="46785">MVSQPCMALEGLMKHYNPLFIKLQHVTTKVKIKKLIYNKVEVCQDRIDRTTELWRAKQGRALTSDGVRRKEFARRRHSSFTSLHHHNQQLFVQSFNHKGETIVVVQLSLQLFKNKIVRAFNQDFNFKSSIVNHSQNQIETSEASHLKNFPMKNRKQLNPNWAQLCQKLGYGSELSSKKSGKEIQETILGKRKERSDIVEANEDEMNALTPTSSDSSITDVIAMDCEMVGVSPLGNKSALGRVTLVNKWGNVIYDEHVRPVERVVDFRTQISGIRPRDLKKAKDFRIVQKEVAELLKGKILVGHALRNDLKALLLSHPKKDIRDTAEYQPFLKEGRSKALRHLAAEVLGVKIQNGEHCPIEDARAAMMLYMKKKREWEKNVKDLIKMKLKQKKRKPKKHKKEVGSLAS</sequence>
<protein>
    <submittedName>
        <fullName evidence="1">Uncharacterized protein</fullName>
    </submittedName>
</protein>
<reference evidence="2" key="1">
    <citation type="journal article" date="2022" name="Mol. Ecol. Resour.">
        <title>The genomes of chicory, endive, great burdock and yacon provide insights into Asteraceae palaeo-polyploidization history and plant inulin production.</title>
        <authorList>
            <person name="Fan W."/>
            <person name="Wang S."/>
            <person name="Wang H."/>
            <person name="Wang A."/>
            <person name="Jiang F."/>
            <person name="Liu H."/>
            <person name="Zhao H."/>
            <person name="Xu D."/>
            <person name="Zhang Y."/>
        </authorList>
    </citation>
    <scope>NUCLEOTIDE SEQUENCE [LARGE SCALE GENOMIC DNA]</scope>
    <source>
        <strain evidence="2">cv. Niubang</strain>
    </source>
</reference>